<accession>A0A5W7RZD9</accession>
<organism evidence="1">
    <name type="scientific">Salmonella enterica subsp. enterica serovar Kintambo</name>
    <dbReference type="NCBI Taxonomy" id="1192730"/>
    <lineage>
        <taxon>Bacteria</taxon>
        <taxon>Pseudomonadati</taxon>
        <taxon>Pseudomonadota</taxon>
        <taxon>Gammaproteobacteria</taxon>
        <taxon>Enterobacterales</taxon>
        <taxon>Enterobacteriaceae</taxon>
        <taxon>Salmonella</taxon>
    </lineage>
</organism>
<dbReference type="AlphaFoldDB" id="A0A5W7RZD9"/>
<evidence type="ECO:0000313" key="1">
    <source>
        <dbReference type="EMBL" id="EBX8629374.1"/>
    </source>
</evidence>
<protein>
    <recommendedName>
        <fullName evidence="2">Type I restriction endonuclease subunit M</fullName>
    </recommendedName>
</protein>
<sequence>MIMAQRFPAGRLCVTCGINDLIANGLNVFPFFIRHLNGDWGDLCQDDIALNHQALKEGTRLFSAYQISPDLKIWIITEADRSATTILLPSEY</sequence>
<comment type="caution">
    <text evidence="1">The sequence shown here is derived from an EMBL/GenBank/DDBJ whole genome shotgun (WGS) entry which is preliminary data.</text>
</comment>
<reference evidence="1" key="1">
    <citation type="submission" date="2018-07" db="EMBL/GenBank/DDBJ databases">
        <authorList>
            <person name="Ashton P.M."/>
            <person name="Dallman T."/>
            <person name="Nair S."/>
            <person name="De Pinna E."/>
            <person name="Peters T."/>
            <person name="Grant K."/>
        </authorList>
    </citation>
    <scope>NUCLEOTIDE SEQUENCE</scope>
    <source>
        <strain evidence="1">242348</strain>
    </source>
</reference>
<dbReference type="EMBL" id="AAHMLI010000023">
    <property type="protein sequence ID" value="EBX8629374.1"/>
    <property type="molecule type" value="Genomic_DNA"/>
</dbReference>
<evidence type="ECO:0008006" key="2">
    <source>
        <dbReference type="Google" id="ProtNLM"/>
    </source>
</evidence>
<gene>
    <name evidence="1" type="ORF">DTU03_18005</name>
</gene>
<name>A0A5W7RZD9_SALET</name>
<proteinExistence type="predicted"/>